<evidence type="ECO:0000313" key="2">
    <source>
        <dbReference type="Proteomes" id="UP001317629"/>
    </source>
</evidence>
<organism evidence="1 2">
    <name type="scientific">Methylocystis iwaonis</name>
    <dbReference type="NCBI Taxonomy" id="2885079"/>
    <lineage>
        <taxon>Bacteria</taxon>
        <taxon>Pseudomonadati</taxon>
        <taxon>Pseudomonadota</taxon>
        <taxon>Alphaproteobacteria</taxon>
        <taxon>Hyphomicrobiales</taxon>
        <taxon>Methylocystaceae</taxon>
        <taxon>Methylocystis</taxon>
    </lineage>
</organism>
<dbReference type="Proteomes" id="UP001317629">
    <property type="component" value="Plasmid pSS37A-Re-2"/>
</dbReference>
<gene>
    <name evidence="1" type="ORF">SS37A_38910</name>
</gene>
<evidence type="ECO:0000313" key="1">
    <source>
        <dbReference type="EMBL" id="BDV36361.1"/>
    </source>
</evidence>
<sequence length="87" mass="9555">MGYRVVKVDGTWCVVAVVSREASQEAAEAALLEFAALGRASGRVRQAARELSPERMKSFLGRLPEKGKRTPESIEAWLRSLPSSSKH</sequence>
<accession>A0ABM8EEA0</accession>
<geneLocation type="plasmid" evidence="1 2">
    <name>pSS37A-Re-2</name>
</geneLocation>
<proteinExistence type="predicted"/>
<keyword evidence="1" id="KW-0614">Plasmid</keyword>
<reference evidence="1 2" key="1">
    <citation type="journal article" date="2023" name="Int. J. Syst. Evol. Microbiol.">
        <title>Methylocystis iwaonis sp. nov., a type II methane-oxidizing bacterium from surface soil of a rice paddy field in Japan, and emended description of the genus Methylocystis (ex Whittenbury et al. 1970) Bowman et al. 1993.</title>
        <authorList>
            <person name="Kaise H."/>
            <person name="Sawadogo J.B."/>
            <person name="Alam M.S."/>
            <person name="Ueno C."/>
            <person name="Dianou D."/>
            <person name="Shinjo R."/>
            <person name="Asakawa S."/>
        </authorList>
    </citation>
    <scope>NUCLEOTIDE SEQUENCE [LARGE SCALE GENOMIC DNA]</scope>
    <source>
        <strain evidence="1 2">SS37A-Re</strain>
    </source>
</reference>
<name>A0ABM8EEA0_9HYPH</name>
<keyword evidence="2" id="KW-1185">Reference proteome</keyword>
<protein>
    <submittedName>
        <fullName evidence="1">Uncharacterized protein</fullName>
    </submittedName>
</protein>
<dbReference type="EMBL" id="AP027144">
    <property type="protein sequence ID" value="BDV36361.1"/>
    <property type="molecule type" value="Genomic_DNA"/>
</dbReference>